<dbReference type="RefSeq" id="WP_184880821.1">
    <property type="nucleotide sequence ID" value="NZ_BOOV01000016.1"/>
</dbReference>
<dbReference type="Gene3D" id="3.30.300.30">
    <property type="match status" value="1"/>
</dbReference>
<dbReference type="InterPro" id="IPR045851">
    <property type="entry name" value="AMP-bd_C_sf"/>
</dbReference>
<proteinExistence type="predicted"/>
<feature type="region of interest" description="Disordered" evidence="1">
    <location>
        <begin position="107"/>
        <end position="137"/>
    </location>
</feature>
<sequence length="537" mass="55182">MNEEVFPGPVLGALRASPERVAFVQGGRVVTCGEVLDLAARLAAGMRAAGLGPGRGVALATGLSPEAYAAHLAAHALGCRVAAPRPGWSPRQTEYALGLGFDAVVTSPGAPPAPGPRALGPSRQAPGPRALSLGPSPHAPDLLAVPRAADLTPRGRPGDIARLTFTSGSTGRPKACAQTYHAFSLAYRRDRWPAPLAELMTGFGRCLISESLAGPVMMTYLGRCLIAGGTAVLPGDDDSAPVLPGAIERHRLTAILLPPPRLRLMLATLDERPVDVGSLRAVVLGGSPAGPGLLTEAVRRLGPIVWQGYGQGEAGVISMLTPDDLAREPAARESVGRPLPAVEVALRRDGSAPVAPGEVGEIWVRSPHMMSGYWNAPEETAEVLRDGWLHTRDLGYLGPTGLLHLSGRSRDVIMVNAEVCYGGAVERALAGHPAVAEACALGAGDAETGEAFHAFVVLTAPVDREALLALVRGSLSAGHVPRTITVVDAIPVTSAGKPDKEALAALVPPPGAPTGAVSPPVSPSVPPTGSPTKNSPF</sequence>
<feature type="compositionally biased region" description="Pro residues" evidence="1">
    <location>
        <begin position="520"/>
        <end position="529"/>
    </location>
</feature>
<evidence type="ECO:0000259" key="2">
    <source>
        <dbReference type="Pfam" id="PF00501"/>
    </source>
</evidence>
<gene>
    <name evidence="4" type="ORF">BJ982_003169</name>
</gene>
<organism evidence="4 5">
    <name type="scientific">Sphaerisporangium siamense</name>
    <dbReference type="NCBI Taxonomy" id="795645"/>
    <lineage>
        <taxon>Bacteria</taxon>
        <taxon>Bacillati</taxon>
        <taxon>Actinomycetota</taxon>
        <taxon>Actinomycetes</taxon>
        <taxon>Streptosporangiales</taxon>
        <taxon>Streptosporangiaceae</taxon>
        <taxon>Sphaerisporangium</taxon>
    </lineage>
</organism>
<keyword evidence="5" id="KW-1185">Reference proteome</keyword>
<dbReference type="Pfam" id="PF13193">
    <property type="entry name" value="AMP-binding_C"/>
    <property type="match status" value="1"/>
</dbReference>
<keyword evidence="4" id="KW-0436">Ligase</keyword>
<feature type="region of interest" description="Disordered" evidence="1">
    <location>
        <begin position="501"/>
        <end position="537"/>
    </location>
</feature>
<evidence type="ECO:0000256" key="1">
    <source>
        <dbReference type="SAM" id="MobiDB-lite"/>
    </source>
</evidence>
<dbReference type="InterPro" id="IPR000873">
    <property type="entry name" value="AMP-dep_synth/lig_dom"/>
</dbReference>
<dbReference type="PROSITE" id="PS00455">
    <property type="entry name" value="AMP_BINDING"/>
    <property type="match status" value="1"/>
</dbReference>
<evidence type="ECO:0000259" key="3">
    <source>
        <dbReference type="Pfam" id="PF13193"/>
    </source>
</evidence>
<accession>A0A7W7D7E4</accession>
<dbReference type="InterPro" id="IPR025110">
    <property type="entry name" value="AMP-bd_C"/>
</dbReference>
<evidence type="ECO:0000313" key="4">
    <source>
        <dbReference type="EMBL" id="MBB4701625.1"/>
    </source>
</evidence>
<dbReference type="Proteomes" id="UP000542210">
    <property type="component" value="Unassembled WGS sequence"/>
</dbReference>
<feature type="domain" description="AMP-dependent synthetase/ligase" evidence="2">
    <location>
        <begin position="15"/>
        <end position="374"/>
    </location>
</feature>
<protein>
    <submittedName>
        <fullName evidence="4">Acyl-CoA synthetase (AMP-forming)/AMP-acid ligase II</fullName>
    </submittedName>
</protein>
<dbReference type="InterPro" id="IPR020845">
    <property type="entry name" value="AMP-binding_CS"/>
</dbReference>
<evidence type="ECO:0000313" key="5">
    <source>
        <dbReference type="Proteomes" id="UP000542210"/>
    </source>
</evidence>
<dbReference type="Gene3D" id="3.40.50.12780">
    <property type="entry name" value="N-terminal domain of ligase-like"/>
    <property type="match status" value="1"/>
</dbReference>
<dbReference type="EMBL" id="JACHND010000001">
    <property type="protein sequence ID" value="MBB4701625.1"/>
    <property type="molecule type" value="Genomic_DNA"/>
</dbReference>
<feature type="domain" description="AMP-binding enzyme C-terminal" evidence="3">
    <location>
        <begin position="425"/>
        <end position="497"/>
    </location>
</feature>
<comment type="caution">
    <text evidence="4">The sequence shown here is derived from an EMBL/GenBank/DDBJ whole genome shotgun (WGS) entry which is preliminary data.</text>
</comment>
<dbReference type="InterPro" id="IPR050237">
    <property type="entry name" value="ATP-dep_AMP-bd_enzyme"/>
</dbReference>
<dbReference type="AlphaFoldDB" id="A0A7W7D7E4"/>
<dbReference type="CDD" id="cd04433">
    <property type="entry name" value="AFD_class_I"/>
    <property type="match status" value="1"/>
</dbReference>
<dbReference type="GO" id="GO:0016877">
    <property type="term" value="F:ligase activity, forming carbon-sulfur bonds"/>
    <property type="evidence" value="ECO:0007669"/>
    <property type="project" value="UniProtKB-ARBA"/>
</dbReference>
<dbReference type="InterPro" id="IPR042099">
    <property type="entry name" value="ANL_N_sf"/>
</dbReference>
<name>A0A7W7D7E4_9ACTN</name>
<dbReference type="PANTHER" id="PTHR43767:SF7">
    <property type="entry name" value="MEDIUM_LONG-CHAIN-FATTY-ACID--COA LIGASE FADD8"/>
    <property type="match status" value="1"/>
</dbReference>
<dbReference type="PANTHER" id="PTHR43767">
    <property type="entry name" value="LONG-CHAIN-FATTY-ACID--COA LIGASE"/>
    <property type="match status" value="1"/>
</dbReference>
<dbReference type="SUPFAM" id="SSF56801">
    <property type="entry name" value="Acetyl-CoA synthetase-like"/>
    <property type="match status" value="1"/>
</dbReference>
<dbReference type="Pfam" id="PF00501">
    <property type="entry name" value="AMP-binding"/>
    <property type="match status" value="1"/>
</dbReference>
<reference evidence="4 5" key="1">
    <citation type="submission" date="2020-08" db="EMBL/GenBank/DDBJ databases">
        <title>Sequencing the genomes of 1000 actinobacteria strains.</title>
        <authorList>
            <person name="Klenk H.-P."/>
        </authorList>
    </citation>
    <scope>NUCLEOTIDE SEQUENCE [LARGE SCALE GENOMIC DNA]</scope>
    <source>
        <strain evidence="4 5">DSM 45784</strain>
    </source>
</reference>